<evidence type="ECO:0000256" key="2">
    <source>
        <dbReference type="ARBA" id="ARBA00022448"/>
    </source>
</evidence>
<dbReference type="NCBIfam" id="TIGR02181">
    <property type="entry name" value="GRX_bact"/>
    <property type="match status" value="1"/>
</dbReference>
<gene>
    <name evidence="8" type="primary">grxC</name>
    <name evidence="8" type="ORF">NCTC11645_03299</name>
</gene>
<dbReference type="Gene3D" id="3.40.30.10">
    <property type="entry name" value="Glutaredoxin"/>
    <property type="match status" value="1"/>
</dbReference>
<name>A0A377J7R1_GRIHO</name>
<dbReference type="PROSITE" id="PS00195">
    <property type="entry name" value="GLUTAREDOXIN_1"/>
    <property type="match status" value="1"/>
</dbReference>
<dbReference type="InterPro" id="IPR011767">
    <property type="entry name" value="GLR_AS"/>
</dbReference>
<evidence type="ECO:0000259" key="7">
    <source>
        <dbReference type="Pfam" id="PF00462"/>
    </source>
</evidence>
<dbReference type="InterPro" id="IPR014025">
    <property type="entry name" value="Glutaredoxin_subgr"/>
</dbReference>
<reference evidence="8 9" key="1">
    <citation type="submission" date="2018-06" db="EMBL/GenBank/DDBJ databases">
        <authorList>
            <consortium name="Pathogen Informatics"/>
            <person name="Doyle S."/>
        </authorList>
    </citation>
    <scope>NUCLEOTIDE SEQUENCE [LARGE SCALE GENOMIC DNA]</scope>
    <source>
        <strain evidence="8 9">NCTC11645</strain>
    </source>
</reference>
<dbReference type="RefSeq" id="WP_115660225.1">
    <property type="nucleotide sequence ID" value="NZ_CP046811.1"/>
</dbReference>
<dbReference type="InterPro" id="IPR002109">
    <property type="entry name" value="Glutaredoxin"/>
</dbReference>
<dbReference type="Proteomes" id="UP000254512">
    <property type="component" value="Unassembled WGS sequence"/>
</dbReference>
<dbReference type="GO" id="GO:0015038">
    <property type="term" value="F:glutathione disulfide oxidoreductase activity"/>
    <property type="evidence" value="ECO:0007669"/>
    <property type="project" value="UniProtKB-UniRule"/>
</dbReference>
<evidence type="ECO:0000256" key="1">
    <source>
        <dbReference type="ARBA" id="ARBA00007787"/>
    </source>
</evidence>
<evidence type="ECO:0000313" key="8">
    <source>
        <dbReference type="EMBL" id="STO98314.1"/>
    </source>
</evidence>
<evidence type="ECO:0000313" key="9">
    <source>
        <dbReference type="Proteomes" id="UP000254512"/>
    </source>
</evidence>
<keyword evidence="2 6" id="KW-0813">Transport</keyword>
<keyword evidence="3 6" id="KW-0249">Electron transport</keyword>
<dbReference type="GO" id="GO:0045454">
    <property type="term" value="P:cell redox homeostasis"/>
    <property type="evidence" value="ECO:0007669"/>
    <property type="project" value="InterPro"/>
</dbReference>
<keyword evidence="5 6" id="KW-0676">Redox-active center</keyword>
<feature type="domain" description="Glutaredoxin" evidence="7">
    <location>
        <begin position="4"/>
        <end position="63"/>
    </location>
</feature>
<sequence>MPKIEIYTKSYCPHCKAAKRTLGSMGLIFEEIEVSDDPALFQEMKQRSQRRTVPQIFVGNTHIGGNSDLMKAIQNGWFKHVLSSQSATH</sequence>
<keyword evidence="4" id="KW-1015">Disulfide bond</keyword>
<dbReference type="CDD" id="cd03418">
    <property type="entry name" value="GRX_GRXb_1_3_like"/>
    <property type="match status" value="1"/>
</dbReference>
<dbReference type="GO" id="GO:0005737">
    <property type="term" value="C:cytoplasm"/>
    <property type="evidence" value="ECO:0007669"/>
    <property type="project" value="TreeGrafter"/>
</dbReference>
<accession>A0A377J7R1</accession>
<evidence type="ECO:0000256" key="3">
    <source>
        <dbReference type="ARBA" id="ARBA00022982"/>
    </source>
</evidence>
<evidence type="ECO:0000256" key="4">
    <source>
        <dbReference type="ARBA" id="ARBA00023157"/>
    </source>
</evidence>
<dbReference type="GO" id="GO:0034599">
    <property type="term" value="P:cellular response to oxidative stress"/>
    <property type="evidence" value="ECO:0007669"/>
    <property type="project" value="TreeGrafter"/>
</dbReference>
<comment type="similarity">
    <text evidence="1 6">Belongs to the glutaredoxin family.</text>
</comment>
<dbReference type="Pfam" id="PF00462">
    <property type="entry name" value="Glutaredoxin"/>
    <property type="match status" value="1"/>
</dbReference>
<dbReference type="PRINTS" id="PR00160">
    <property type="entry name" value="GLUTAREDOXIN"/>
</dbReference>
<proteinExistence type="inferred from homology"/>
<dbReference type="AlphaFoldDB" id="A0A377J7R1"/>
<dbReference type="PANTHER" id="PTHR45694">
    <property type="entry name" value="GLUTAREDOXIN 2"/>
    <property type="match status" value="1"/>
</dbReference>
<protein>
    <recommendedName>
        <fullName evidence="6">Glutaredoxin</fullName>
    </recommendedName>
</protein>
<dbReference type="InterPro" id="IPR036249">
    <property type="entry name" value="Thioredoxin-like_sf"/>
</dbReference>
<keyword evidence="6" id="KW-0963">Cytoplasm</keyword>
<dbReference type="SUPFAM" id="SSF52833">
    <property type="entry name" value="Thioredoxin-like"/>
    <property type="match status" value="1"/>
</dbReference>
<organism evidence="8 9">
    <name type="scientific">Grimontia hollisae</name>
    <name type="common">Vibrio hollisae</name>
    <dbReference type="NCBI Taxonomy" id="673"/>
    <lineage>
        <taxon>Bacteria</taxon>
        <taxon>Pseudomonadati</taxon>
        <taxon>Pseudomonadota</taxon>
        <taxon>Gammaproteobacteria</taxon>
        <taxon>Vibrionales</taxon>
        <taxon>Vibrionaceae</taxon>
        <taxon>Grimontia</taxon>
    </lineage>
</organism>
<dbReference type="STRING" id="673.AL542_00560"/>
<dbReference type="EMBL" id="UGHD01000003">
    <property type="protein sequence ID" value="STO98314.1"/>
    <property type="molecule type" value="Genomic_DNA"/>
</dbReference>
<dbReference type="PANTHER" id="PTHR45694:SF18">
    <property type="entry name" value="GLUTAREDOXIN-1-RELATED"/>
    <property type="match status" value="1"/>
</dbReference>
<dbReference type="InterPro" id="IPR011900">
    <property type="entry name" value="GRX_bact"/>
</dbReference>
<dbReference type="PROSITE" id="PS51354">
    <property type="entry name" value="GLUTAREDOXIN_2"/>
    <property type="match status" value="1"/>
</dbReference>
<comment type="function">
    <text evidence="6">Has a glutathione-disulfide oxidoreductase activity in the presence of NADPH and glutathione reductase. Reduces low molecular weight disulfides and proteins.</text>
</comment>
<evidence type="ECO:0000256" key="5">
    <source>
        <dbReference type="ARBA" id="ARBA00023284"/>
    </source>
</evidence>
<evidence type="ECO:0000256" key="6">
    <source>
        <dbReference type="RuleBase" id="RU364065"/>
    </source>
</evidence>